<feature type="signal peptide" evidence="1">
    <location>
        <begin position="1"/>
        <end position="24"/>
    </location>
</feature>
<reference evidence="2" key="1">
    <citation type="submission" date="2017-05" db="UniProtKB">
        <authorList>
            <consortium name="EnsemblMetazoa"/>
        </authorList>
    </citation>
    <scope>IDENTIFICATION</scope>
</reference>
<feature type="chain" id="PRO_5012485532" evidence="1">
    <location>
        <begin position="25"/>
        <end position="402"/>
    </location>
</feature>
<name>A0A1X7VQ27_AMPQE</name>
<evidence type="ECO:0000256" key="1">
    <source>
        <dbReference type="SAM" id="SignalP"/>
    </source>
</evidence>
<protein>
    <submittedName>
        <fullName evidence="2">Uncharacterized protein</fullName>
    </submittedName>
</protein>
<accession>A0A1X7VQ27</accession>
<dbReference type="InParanoid" id="A0A1X7VQ27"/>
<organism evidence="2">
    <name type="scientific">Amphimedon queenslandica</name>
    <name type="common">Sponge</name>
    <dbReference type="NCBI Taxonomy" id="400682"/>
    <lineage>
        <taxon>Eukaryota</taxon>
        <taxon>Metazoa</taxon>
        <taxon>Porifera</taxon>
        <taxon>Demospongiae</taxon>
        <taxon>Heteroscleromorpha</taxon>
        <taxon>Haplosclerida</taxon>
        <taxon>Niphatidae</taxon>
        <taxon>Amphimedon</taxon>
    </lineage>
</organism>
<dbReference type="OrthoDB" id="5971203at2759"/>
<proteinExistence type="predicted"/>
<dbReference type="AlphaFoldDB" id="A0A1X7VQ27"/>
<keyword evidence="1" id="KW-0732">Signal</keyword>
<evidence type="ECO:0000313" key="2">
    <source>
        <dbReference type="EnsemblMetazoa" id="Aqu2.1.42182_001"/>
    </source>
</evidence>
<sequence>MTSLSVFGIFILTALIFTVRDGETNDDMATLVNQFLSCRKEENNGGIQRCNKCFDQVVAGSMRLLGTCNDNFAKFQGSCQNTEALLGINNALLYSLKSYHEAILSMYQCRDEAEHCKCKEHLTDMLIGSLSSCNEAIAKSYKCKIYPVNENEPYCTQLKRMEPNAQSGLYTFKTNRKKEVKAHCLMNENIHQCNESRIWTSVTHFETECPKGFSIYENAIKGCGRPRNTSTGSCSSVQYKAHNMTYSHVCGIVNGYQYGSPDALSGFNRSLSIDDPYVDGISITHGTSPRQHIWTYMAAYSERQRVCPCFGTNRTVPNFIGDYYSCESGNSNLVADINMLYTEDTLWDACLCRYDEVPCCKKGSFNVALPKTTSDDIELRVCADEGTDNEDVPFTSVGIFIS</sequence>
<dbReference type="EnsemblMetazoa" id="Aqu2.1.42182_001">
    <property type="protein sequence ID" value="Aqu2.1.42182_001"/>
    <property type="gene ID" value="Aqu2.1.42182"/>
</dbReference>